<feature type="signal peptide" evidence="2">
    <location>
        <begin position="1"/>
        <end position="17"/>
    </location>
</feature>
<gene>
    <name evidence="3" type="ORF">O9K51_05407</name>
</gene>
<dbReference type="InterPro" id="IPR008972">
    <property type="entry name" value="Cupredoxin"/>
</dbReference>
<sequence length="219" mass="22206">MQLTSLIVAALLSTAQAVKVHVVSVGKNPRTNETALKYFPEKIVAEQGDMVQFQYLAGNHTSTQSSFADPCVRLAASGGKPPGFASGFQPAAASAAKGEVSVMTIMINDTKPIWVFCGQQPHCKKGMAMVINEGNSTLEQYKQKAANSGQGGGNNTGGGNTGGNTGGNNGGSQTTPGDITASPTGTNSPVTSAPVSAGASPAFQVSTTLLLIGAAFMLL</sequence>
<name>A0AB34FSR5_9HYPO</name>
<dbReference type="AlphaFoldDB" id="A0AB34FSR5"/>
<dbReference type="PANTHER" id="PTHR34883:SF15">
    <property type="entry name" value="EXTRACELLULAR SERINE-RICH PROTEIN"/>
    <property type="match status" value="1"/>
</dbReference>
<dbReference type="InterPro" id="IPR052953">
    <property type="entry name" value="Ser-rich/MCO-related"/>
</dbReference>
<evidence type="ECO:0000313" key="3">
    <source>
        <dbReference type="EMBL" id="KAJ6441856.1"/>
    </source>
</evidence>
<proteinExistence type="predicted"/>
<dbReference type="EMBL" id="JAQHRD010000004">
    <property type="protein sequence ID" value="KAJ6441856.1"/>
    <property type="molecule type" value="Genomic_DNA"/>
</dbReference>
<dbReference type="SUPFAM" id="SSF49503">
    <property type="entry name" value="Cupredoxins"/>
    <property type="match status" value="1"/>
</dbReference>
<organism evidence="3 4">
    <name type="scientific">Purpureocillium lavendulum</name>
    <dbReference type="NCBI Taxonomy" id="1247861"/>
    <lineage>
        <taxon>Eukaryota</taxon>
        <taxon>Fungi</taxon>
        <taxon>Dikarya</taxon>
        <taxon>Ascomycota</taxon>
        <taxon>Pezizomycotina</taxon>
        <taxon>Sordariomycetes</taxon>
        <taxon>Hypocreomycetidae</taxon>
        <taxon>Hypocreales</taxon>
        <taxon>Ophiocordycipitaceae</taxon>
        <taxon>Purpureocillium</taxon>
    </lineage>
</organism>
<dbReference type="PANTHER" id="PTHR34883">
    <property type="entry name" value="SERINE-RICH PROTEIN, PUTATIVE-RELATED-RELATED"/>
    <property type="match status" value="1"/>
</dbReference>
<evidence type="ECO:0000313" key="4">
    <source>
        <dbReference type="Proteomes" id="UP001163105"/>
    </source>
</evidence>
<protein>
    <submittedName>
        <fullName evidence="3">Extracellular serine-rich protein</fullName>
    </submittedName>
</protein>
<evidence type="ECO:0000256" key="1">
    <source>
        <dbReference type="SAM" id="MobiDB-lite"/>
    </source>
</evidence>
<comment type="caution">
    <text evidence="3">The sequence shown here is derived from an EMBL/GenBank/DDBJ whole genome shotgun (WGS) entry which is preliminary data.</text>
</comment>
<feature type="chain" id="PRO_5044199303" evidence="2">
    <location>
        <begin position="18"/>
        <end position="219"/>
    </location>
</feature>
<dbReference type="Proteomes" id="UP001163105">
    <property type="component" value="Unassembled WGS sequence"/>
</dbReference>
<feature type="region of interest" description="Disordered" evidence="1">
    <location>
        <begin position="143"/>
        <end position="197"/>
    </location>
</feature>
<dbReference type="CDD" id="cd00920">
    <property type="entry name" value="Cupredoxin"/>
    <property type="match status" value="1"/>
</dbReference>
<feature type="compositionally biased region" description="Polar residues" evidence="1">
    <location>
        <begin position="181"/>
        <end position="194"/>
    </location>
</feature>
<feature type="compositionally biased region" description="Gly residues" evidence="1">
    <location>
        <begin position="149"/>
        <end position="170"/>
    </location>
</feature>
<accession>A0AB34FSR5</accession>
<keyword evidence="2" id="KW-0732">Signal</keyword>
<dbReference type="Gene3D" id="2.60.40.420">
    <property type="entry name" value="Cupredoxins - blue copper proteins"/>
    <property type="match status" value="1"/>
</dbReference>
<keyword evidence="4" id="KW-1185">Reference proteome</keyword>
<reference evidence="3" key="1">
    <citation type="submission" date="2023-01" db="EMBL/GenBank/DDBJ databases">
        <title>The growth and conidiation of Purpureocillium lavendulum are regulated by nitrogen source and histone H3K14 acetylation.</title>
        <authorList>
            <person name="Tang P."/>
            <person name="Han J."/>
            <person name="Zhang C."/>
            <person name="Tang P."/>
            <person name="Qi F."/>
            <person name="Zhang K."/>
            <person name="Liang L."/>
        </authorList>
    </citation>
    <scope>NUCLEOTIDE SEQUENCE</scope>
    <source>
        <strain evidence="3">YMF1.00683</strain>
    </source>
</reference>
<evidence type="ECO:0000256" key="2">
    <source>
        <dbReference type="SAM" id="SignalP"/>
    </source>
</evidence>